<dbReference type="InterPro" id="IPR023298">
    <property type="entry name" value="ATPase_P-typ_TM_dom_sf"/>
</dbReference>
<feature type="transmembrane region" description="Helical" evidence="6">
    <location>
        <begin position="6"/>
        <end position="26"/>
    </location>
</feature>
<dbReference type="InterPro" id="IPR051014">
    <property type="entry name" value="Cation_Transport_ATPase_IB"/>
</dbReference>
<dbReference type="Gene3D" id="3.40.50.1000">
    <property type="entry name" value="HAD superfamily/HAD-like"/>
    <property type="match status" value="1"/>
</dbReference>
<dbReference type="GO" id="GO:0046872">
    <property type="term" value="F:metal ion binding"/>
    <property type="evidence" value="ECO:0007669"/>
    <property type="project" value="UniProtKB-KW"/>
</dbReference>
<dbReference type="InterPro" id="IPR036412">
    <property type="entry name" value="HAD-like_sf"/>
</dbReference>
<dbReference type="Gene3D" id="3.40.1110.10">
    <property type="entry name" value="Calcium-transporting ATPase, cytoplasmic domain N"/>
    <property type="match status" value="1"/>
</dbReference>
<dbReference type="InterPro" id="IPR023299">
    <property type="entry name" value="ATPase_P-typ_cyto_dom_N"/>
</dbReference>
<dbReference type="SUPFAM" id="SSF81665">
    <property type="entry name" value="Calcium ATPase, transmembrane domain M"/>
    <property type="match status" value="1"/>
</dbReference>
<evidence type="ECO:0000256" key="4">
    <source>
        <dbReference type="ARBA" id="ARBA00022989"/>
    </source>
</evidence>
<keyword evidence="6" id="KW-0547">Nucleotide-binding</keyword>
<dbReference type="InterPro" id="IPR027256">
    <property type="entry name" value="P-typ_ATPase_IB"/>
</dbReference>
<dbReference type="PANTHER" id="PTHR48085">
    <property type="entry name" value="CADMIUM/ZINC-TRANSPORTING ATPASE HMA2-RELATED"/>
    <property type="match status" value="1"/>
</dbReference>
<dbReference type="GO" id="GO:0005524">
    <property type="term" value="F:ATP binding"/>
    <property type="evidence" value="ECO:0007669"/>
    <property type="project" value="UniProtKB-UniRule"/>
</dbReference>
<feature type="transmembrane region" description="Helical" evidence="6">
    <location>
        <begin position="233"/>
        <end position="252"/>
    </location>
</feature>
<dbReference type="PRINTS" id="PR00119">
    <property type="entry name" value="CATATPASE"/>
</dbReference>
<dbReference type="AlphaFoldDB" id="A0A0G1MGG3"/>
<dbReference type="InterPro" id="IPR018303">
    <property type="entry name" value="ATPase_P-typ_P_site"/>
</dbReference>
<reference evidence="8 9" key="1">
    <citation type="journal article" date="2015" name="Nature">
        <title>rRNA introns, odd ribosomes, and small enigmatic genomes across a large radiation of phyla.</title>
        <authorList>
            <person name="Brown C.T."/>
            <person name="Hug L.A."/>
            <person name="Thomas B.C."/>
            <person name="Sharon I."/>
            <person name="Castelle C.J."/>
            <person name="Singh A."/>
            <person name="Wilkins M.J."/>
            <person name="Williams K.H."/>
            <person name="Banfield J.F."/>
        </authorList>
    </citation>
    <scope>NUCLEOTIDE SEQUENCE [LARGE SCALE GENOMIC DNA]</scope>
</reference>
<sequence>MIIRSLITWWRGPLLVGVCFVLYAFLRSSAFADAAFGVAYIGVALGSAPLIKETWQELRARRYAIDYIALLALLVALVMGQYVVALVIAFMASTGRALEAYGVQLARKSLTSLIERIPRDILMAIEGTPGEKRAIAEVRVGDTIFIRKGEVIPLDGVLESENGLTDESSITGEPYIIDKIKGDVVRSGTVNKGEAIVIGVTAEEKDSTYHKIIELVEKAQGEKAPLIRLADKASGWFAAVTLVIAAGAYFISGDWGRVLAVLVIATPCPLILATPIALLGGVNAAAKRRIIVKRLASLETLARVNALVFDKTGTITLGVPRVTSVESHSTTRSVEELIGITSALERNSLHPLAKSVVSYAHSVHAPMMQASRVEEQIGKGIGGVVAGSRFFVTKVQDHDSMAVGLYENDVLAATFSIEDEIKSESRAIIERLHRQNFLLHIFTGDKASAAARVREALGAHVQVTAEMSPEDKQRGVADLKQKGFRIAMVGDGINDAPALATADVGLVFSNEERTAASDAADIVFLGGEFSLVCDALGIAQRTVRIAFTSIFIGMGLSGIGMVVAALGGLPPLAGAVVQELIDVIAILNALRASRQG</sequence>
<dbReference type="GO" id="GO:0019829">
    <property type="term" value="F:ATPase-coupled monoatomic cation transmembrane transporter activity"/>
    <property type="evidence" value="ECO:0007669"/>
    <property type="project" value="InterPro"/>
</dbReference>
<keyword evidence="6" id="KW-0067">ATP-binding</keyword>
<keyword evidence="3 6" id="KW-0812">Transmembrane</keyword>
<evidence type="ECO:0000256" key="5">
    <source>
        <dbReference type="ARBA" id="ARBA00023136"/>
    </source>
</evidence>
<name>A0A0G1MGG3_9BACT</name>
<feature type="transmembrane region" description="Helical" evidence="6">
    <location>
        <begin position="545"/>
        <end position="566"/>
    </location>
</feature>
<organism evidence="8 9">
    <name type="scientific">Candidatus Magasanikbacteria bacterium GW2011_GWA2_45_39</name>
    <dbReference type="NCBI Taxonomy" id="1619041"/>
    <lineage>
        <taxon>Bacteria</taxon>
        <taxon>Candidatus Magasanikiibacteriota</taxon>
    </lineage>
</organism>
<accession>A0A0G1MGG3</accession>
<evidence type="ECO:0000256" key="3">
    <source>
        <dbReference type="ARBA" id="ARBA00022692"/>
    </source>
</evidence>
<feature type="transmembrane region" description="Helical" evidence="6">
    <location>
        <begin position="258"/>
        <end position="286"/>
    </location>
</feature>
<dbReference type="GO" id="GO:0015086">
    <property type="term" value="F:cadmium ion transmembrane transporter activity"/>
    <property type="evidence" value="ECO:0007669"/>
    <property type="project" value="TreeGrafter"/>
</dbReference>
<evidence type="ECO:0000256" key="6">
    <source>
        <dbReference type="RuleBase" id="RU362081"/>
    </source>
</evidence>
<dbReference type="Gene3D" id="2.70.150.10">
    <property type="entry name" value="Calcium-transporting ATPase, cytoplasmic transduction domain A"/>
    <property type="match status" value="1"/>
</dbReference>
<proteinExistence type="inferred from homology"/>
<evidence type="ECO:0000313" key="9">
    <source>
        <dbReference type="Proteomes" id="UP000033999"/>
    </source>
</evidence>
<dbReference type="PANTHER" id="PTHR48085:SF5">
    <property type="entry name" value="CADMIUM_ZINC-TRANSPORTING ATPASE HMA4-RELATED"/>
    <property type="match status" value="1"/>
</dbReference>
<protein>
    <submittedName>
        <fullName evidence="8">Heavy metal-translocating P-type ATPase, Cd/Co/Hg/Pb/Zn-transporting</fullName>
    </submittedName>
</protein>
<dbReference type="Proteomes" id="UP000033999">
    <property type="component" value="Unassembled WGS sequence"/>
</dbReference>
<dbReference type="GO" id="GO:0016887">
    <property type="term" value="F:ATP hydrolysis activity"/>
    <property type="evidence" value="ECO:0007669"/>
    <property type="project" value="InterPro"/>
</dbReference>
<dbReference type="InterPro" id="IPR059000">
    <property type="entry name" value="ATPase_P-type_domA"/>
</dbReference>
<dbReference type="Pfam" id="PF00702">
    <property type="entry name" value="Hydrolase"/>
    <property type="match status" value="1"/>
</dbReference>
<comment type="caution">
    <text evidence="8">The sequence shown here is derived from an EMBL/GenBank/DDBJ whole genome shotgun (WGS) entry which is preliminary data.</text>
</comment>
<dbReference type="InterPro" id="IPR008250">
    <property type="entry name" value="ATPase_P-typ_transduc_dom_A_sf"/>
</dbReference>
<comment type="similarity">
    <text evidence="2 6">Belongs to the cation transport ATPase (P-type) (TC 3.A.3) family. Type IB subfamily.</text>
</comment>
<dbReference type="EMBL" id="LCKX01000012">
    <property type="protein sequence ID" value="KKU07334.1"/>
    <property type="molecule type" value="Genomic_DNA"/>
</dbReference>
<dbReference type="NCBIfam" id="TIGR01525">
    <property type="entry name" value="ATPase-IB_hvy"/>
    <property type="match status" value="1"/>
</dbReference>
<evidence type="ECO:0000256" key="2">
    <source>
        <dbReference type="ARBA" id="ARBA00006024"/>
    </source>
</evidence>
<keyword evidence="6" id="KW-0479">Metal-binding</keyword>
<evidence type="ECO:0000259" key="7">
    <source>
        <dbReference type="Pfam" id="PF00122"/>
    </source>
</evidence>
<dbReference type="NCBIfam" id="TIGR01494">
    <property type="entry name" value="ATPase_P-type"/>
    <property type="match status" value="1"/>
</dbReference>
<dbReference type="PRINTS" id="PR00120">
    <property type="entry name" value="HATPASE"/>
</dbReference>
<gene>
    <name evidence="8" type="ORF">UX10_C0012G0016</name>
</gene>
<feature type="transmembrane region" description="Helical" evidence="6">
    <location>
        <begin position="63"/>
        <end position="90"/>
    </location>
</feature>
<evidence type="ECO:0000313" key="8">
    <source>
        <dbReference type="EMBL" id="KKU07334.1"/>
    </source>
</evidence>
<feature type="domain" description="P-type ATPase A" evidence="7">
    <location>
        <begin position="131"/>
        <end position="217"/>
    </location>
</feature>
<dbReference type="InterPro" id="IPR001757">
    <property type="entry name" value="P_typ_ATPase"/>
</dbReference>
<dbReference type="InterPro" id="IPR023214">
    <property type="entry name" value="HAD_sf"/>
</dbReference>
<dbReference type="GO" id="GO:0005886">
    <property type="term" value="C:plasma membrane"/>
    <property type="evidence" value="ECO:0007669"/>
    <property type="project" value="UniProtKB-SubCell"/>
</dbReference>
<keyword evidence="5 6" id="KW-0472">Membrane</keyword>
<comment type="subcellular location">
    <subcellularLocation>
        <location evidence="6">Cell membrane</location>
    </subcellularLocation>
    <subcellularLocation>
        <location evidence="1">Membrane</location>
    </subcellularLocation>
</comment>
<dbReference type="NCBIfam" id="TIGR01512">
    <property type="entry name" value="ATPase-IB2_Cd"/>
    <property type="match status" value="1"/>
</dbReference>
<dbReference type="PROSITE" id="PS00154">
    <property type="entry name" value="ATPASE_E1_E2"/>
    <property type="match status" value="1"/>
</dbReference>
<keyword evidence="4 6" id="KW-1133">Transmembrane helix</keyword>
<keyword evidence="6" id="KW-1003">Cell membrane</keyword>
<evidence type="ECO:0000256" key="1">
    <source>
        <dbReference type="ARBA" id="ARBA00004370"/>
    </source>
</evidence>
<dbReference type="SUPFAM" id="SSF56784">
    <property type="entry name" value="HAD-like"/>
    <property type="match status" value="1"/>
</dbReference>
<dbReference type="Pfam" id="PF00122">
    <property type="entry name" value="E1-E2_ATPase"/>
    <property type="match status" value="1"/>
</dbReference>
<dbReference type="SUPFAM" id="SSF81653">
    <property type="entry name" value="Calcium ATPase, transduction domain A"/>
    <property type="match status" value="1"/>
</dbReference>
<dbReference type="PATRIC" id="fig|1619041.3.peg.412"/>